<organism evidence="1 2">
    <name type="scientific">Nonomuraea recticatena</name>
    <dbReference type="NCBI Taxonomy" id="46178"/>
    <lineage>
        <taxon>Bacteria</taxon>
        <taxon>Bacillati</taxon>
        <taxon>Actinomycetota</taxon>
        <taxon>Actinomycetes</taxon>
        <taxon>Streptosporangiales</taxon>
        <taxon>Streptosporangiaceae</taxon>
        <taxon>Nonomuraea</taxon>
    </lineage>
</organism>
<gene>
    <name evidence="1" type="ORF">GCM10010412_009950</name>
</gene>
<name>A0ABP6DJQ0_9ACTN</name>
<reference evidence="2" key="1">
    <citation type="journal article" date="2019" name="Int. J. Syst. Evol. Microbiol.">
        <title>The Global Catalogue of Microorganisms (GCM) 10K type strain sequencing project: providing services to taxonomists for standard genome sequencing and annotation.</title>
        <authorList>
            <consortium name="The Broad Institute Genomics Platform"/>
            <consortium name="The Broad Institute Genome Sequencing Center for Infectious Disease"/>
            <person name="Wu L."/>
            <person name="Ma J."/>
        </authorList>
    </citation>
    <scope>NUCLEOTIDE SEQUENCE [LARGE SCALE GENOMIC DNA]</scope>
    <source>
        <strain evidence="2">JCM 6835</strain>
    </source>
</reference>
<sequence length="73" mass="8449">MQPSQQHEFAAFVASRSDSLIRLAYVLTNDQHAAELREERPLLVARSYLPAQPHHLTRRFGWGGPWQRARPLD</sequence>
<keyword evidence="2" id="KW-1185">Reference proteome</keyword>
<dbReference type="EMBL" id="BAAATE010000002">
    <property type="protein sequence ID" value="GAA2646884.1"/>
    <property type="molecule type" value="Genomic_DNA"/>
</dbReference>
<protein>
    <submittedName>
        <fullName evidence="1">Uncharacterized protein</fullName>
    </submittedName>
</protein>
<evidence type="ECO:0000313" key="2">
    <source>
        <dbReference type="Proteomes" id="UP001501666"/>
    </source>
</evidence>
<accession>A0ABP6DJQ0</accession>
<evidence type="ECO:0000313" key="1">
    <source>
        <dbReference type="EMBL" id="GAA2646884.1"/>
    </source>
</evidence>
<proteinExistence type="predicted"/>
<dbReference type="Proteomes" id="UP001501666">
    <property type="component" value="Unassembled WGS sequence"/>
</dbReference>
<comment type="caution">
    <text evidence="1">The sequence shown here is derived from an EMBL/GenBank/DDBJ whole genome shotgun (WGS) entry which is preliminary data.</text>
</comment>